<feature type="domain" description="Cation/H+ exchanger transmembrane" evidence="14">
    <location>
        <begin position="4"/>
        <end position="134"/>
    </location>
</feature>
<keyword evidence="10" id="KW-0739">Sodium transport</keyword>
<keyword evidence="6 13" id="KW-1133">Transmembrane helix</keyword>
<dbReference type="PANTHER" id="PTHR10110:SF127">
    <property type="entry name" value="SODIUM_HYDROGEN EXCHANGER 5-RELATED"/>
    <property type="match status" value="1"/>
</dbReference>
<evidence type="ECO:0000313" key="15">
    <source>
        <dbReference type="RefSeq" id="XP_016440534.1"/>
    </source>
</evidence>
<dbReference type="GO" id="GO:0016020">
    <property type="term" value="C:membrane"/>
    <property type="evidence" value="ECO:0007669"/>
    <property type="project" value="UniProtKB-SubCell"/>
</dbReference>
<dbReference type="Pfam" id="PF00999">
    <property type="entry name" value="Na_H_Exchanger"/>
    <property type="match status" value="1"/>
</dbReference>
<accession>A0A1S3XL28</accession>
<evidence type="ECO:0000256" key="7">
    <source>
        <dbReference type="ARBA" id="ARBA00023053"/>
    </source>
</evidence>
<organism evidence="15">
    <name type="scientific">Nicotiana tabacum</name>
    <name type="common">Common tobacco</name>
    <dbReference type="NCBI Taxonomy" id="4097"/>
    <lineage>
        <taxon>Eukaryota</taxon>
        <taxon>Viridiplantae</taxon>
        <taxon>Streptophyta</taxon>
        <taxon>Embryophyta</taxon>
        <taxon>Tracheophyta</taxon>
        <taxon>Spermatophyta</taxon>
        <taxon>Magnoliopsida</taxon>
        <taxon>eudicotyledons</taxon>
        <taxon>Gunneridae</taxon>
        <taxon>Pentapetalae</taxon>
        <taxon>asterids</taxon>
        <taxon>lamiids</taxon>
        <taxon>Solanales</taxon>
        <taxon>Solanaceae</taxon>
        <taxon>Nicotianoideae</taxon>
        <taxon>Nicotianeae</taxon>
        <taxon>Nicotiana</taxon>
    </lineage>
</organism>
<evidence type="ECO:0000256" key="8">
    <source>
        <dbReference type="ARBA" id="ARBA00023065"/>
    </source>
</evidence>
<name>A0A1S3XL28_TOBAC</name>
<keyword evidence="4 13" id="KW-0812">Transmembrane</keyword>
<keyword evidence="5" id="KW-0630">Potassium</keyword>
<keyword evidence="3" id="KW-0633">Potassium transport</keyword>
<keyword evidence="2" id="KW-0813">Transport</keyword>
<dbReference type="InterPro" id="IPR018490">
    <property type="entry name" value="cNMP-bd_dom_sf"/>
</dbReference>
<evidence type="ECO:0000256" key="2">
    <source>
        <dbReference type="ARBA" id="ARBA00022448"/>
    </source>
</evidence>
<evidence type="ECO:0000256" key="9">
    <source>
        <dbReference type="ARBA" id="ARBA00023136"/>
    </source>
</evidence>
<dbReference type="InterPro" id="IPR018422">
    <property type="entry name" value="Cation/H_exchanger_CPA1"/>
</dbReference>
<evidence type="ECO:0000256" key="5">
    <source>
        <dbReference type="ARBA" id="ARBA00022958"/>
    </source>
</evidence>
<keyword evidence="8" id="KW-0406">Ion transport</keyword>
<sequence length="609" mass="67977">MIAYIANTLIFILSGVIIAQSIFSIRNFDDNTGRSWGYIFLIYIILQVSRAIVVFVFYPALRYFGYGLNWKEATIVIWSGLRGAVGLALSLSVKSASGDPKYLSAETGAMFVFLTGGSVLLTLIINGSTAQLLLSLFGMDALSKSEETMVNYAKHQLLRKAEEFSRICSGRDNPFDWITVGGYATCIKDVCEDTIWPPCTTNNSYLDIDDMKTMRVCFLKATREAYWSTFNEGRTTESTISVLMESVDEAIDLATQGLHDWNYISTRLKFPGYCKFFTNVCPPRLTRWFVLKKLQDSCHICSAFIHAHRIARQLLLDYTGDNGNAAIVIAESEAEELEARKFLESVKNSMPEILHQAESRQVTFSMLKCLDECLNDMEKEGILTEKVVLHIHDLLQVILKTPGCTLYTKGSKLTSVWLIGNGSVTSKRSPFPFHCPVDSTYARGSILGLYEALVGKPYLCDMVTNSVALCIKIKLESIISLLAQGNGVEELLWKECTIAVAKLLAPDMFKKFSMQEVRGIVDERSVMNTFSSQEIIETSHHSINFLLSGCLRDQTTEQLIECPAILPCSILNESVPYARANVMGESSGSYSKYKVVKEARIVRVDNISA</sequence>
<reference evidence="15" key="1">
    <citation type="submission" date="2025-08" db="UniProtKB">
        <authorList>
            <consortium name="RefSeq"/>
        </authorList>
    </citation>
    <scope>IDENTIFICATION</scope>
</reference>
<evidence type="ECO:0000256" key="12">
    <source>
        <dbReference type="ARBA" id="ARBA00047912"/>
    </source>
</evidence>
<comment type="catalytic activity">
    <reaction evidence="11">
        <text>Na(+)(in) + H(+)(out) = Na(+)(out) + H(+)(in)</text>
        <dbReference type="Rhea" id="RHEA:29419"/>
        <dbReference type="ChEBI" id="CHEBI:15378"/>
        <dbReference type="ChEBI" id="CHEBI:29101"/>
    </reaction>
</comment>
<dbReference type="GO" id="GO:0015385">
    <property type="term" value="F:sodium:proton antiporter activity"/>
    <property type="evidence" value="ECO:0007669"/>
    <property type="project" value="InterPro"/>
</dbReference>
<dbReference type="GO" id="GO:0006813">
    <property type="term" value="P:potassium ion transport"/>
    <property type="evidence" value="ECO:0007669"/>
    <property type="project" value="UniProtKB-KW"/>
</dbReference>
<evidence type="ECO:0000256" key="10">
    <source>
        <dbReference type="ARBA" id="ARBA00023201"/>
    </source>
</evidence>
<evidence type="ECO:0000256" key="3">
    <source>
        <dbReference type="ARBA" id="ARBA00022538"/>
    </source>
</evidence>
<feature type="transmembrane region" description="Helical" evidence="13">
    <location>
        <begin position="103"/>
        <end position="125"/>
    </location>
</feature>
<dbReference type="SUPFAM" id="SSF51206">
    <property type="entry name" value="cAMP-binding domain-like"/>
    <property type="match status" value="1"/>
</dbReference>
<dbReference type="PANTHER" id="PTHR10110">
    <property type="entry name" value="SODIUM/HYDROGEN EXCHANGER"/>
    <property type="match status" value="1"/>
</dbReference>
<evidence type="ECO:0000256" key="6">
    <source>
        <dbReference type="ARBA" id="ARBA00022989"/>
    </source>
</evidence>
<feature type="transmembrane region" description="Helical" evidence="13">
    <location>
        <begin position="37"/>
        <end position="61"/>
    </location>
</feature>
<evidence type="ECO:0000256" key="1">
    <source>
        <dbReference type="ARBA" id="ARBA00004141"/>
    </source>
</evidence>
<comment type="subcellular location">
    <subcellularLocation>
        <location evidence="1">Membrane</location>
        <topology evidence="1">Multi-pass membrane protein</topology>
    </subcellularLocation>
</comment>
<dbReference type="AlphaFoldDB" id="A0A1S3XL28"/>
<evidence type="ECO:0000256" key="13">
    <source>
        <dbReference type="SAM" id="Phobius"/>
    </source>
</evidence>
<dbReference type="OrthoDB" id="441412at2759"/>
<keyword evidence="9 13" id="KW-0472">Membrane</keyword>
<gene>
    <name evidence="15" type="primary">LOC107766293</name>
</gene>
<dbReference type="InterPro" id="IPR006153">
    <property type="entry name" value="Cation/H_exchanger_TM"/>
</dbReference>
<proteinExistence type="predicted"/>
<keyword evidence="7" id="KW-0915">Sodium</keyword>
<comment type="catalytic activity">
    <reaction evidence="12">
        <text>K(+)(in) + H(+)(out) = K(+)(out) + H(+)(in)</text>
        <dbReference type="Rhea" id="RHEA:29467"/>
        <dbReference type="ChEBI" id="CHEBI:15378"/>
        <dbReference type="ChEBI" id="CHEBI:29103"/>
    </reaction>
</comment>
<dbReference type="RefSeq" id="XP_016440534.1">
    <property type="nucleotide sequence ID" value="XM_016585048.1"/>
</dbReference>
<evidence type="ECO:0000256" key="4">
    <source>
        <dbReference type="ARBA" id="ARBA00022692"/>
    </source>
</evidence>
<evidence type="ECO:0000256" key="11">
    <source>
        <dbReference type="ARBA" id="ARBA00047524"/>
    </source>
</evidence>
<protein>
    <submittedName>
        <fullName evidence="15">Sodium/hydrogen exchanger 7-like isoform X2</fullName>
    </submittedName>
</protein>
<evidence type="ECO:0000259" key="14">
    <source>
        <dbReference type="Pfam" id="PF00999"/>
    </source>
</evidence>
<feature type="transmembrane region" description="Helical" evidence="13">
    <location>
        <begin position="6"/>
        <end position="25"/>
    </location>
</feature>